<keyword evidence="5" id="KW-1185">Reference proteome</keyword>
<keyword evidence="1" id="KW-0863">Zinc-finger</keyword>
<proteinExistence type="predicted"/>
<dbReference type="PROSITE" id="PS50157">
    <property type="entry name" value="ZINC_FINGER_C2H2_2"/>
    <property type="match status" value="1"/>
</dbReference>
<evidence type="ECO:0000256" key="1">
    <source>
        <dbReference type="PROSITE-ProRule" id="PRU00042"/>
    </source>
</evidence>
<reference evidence="4 5" key="1">
    <citation type="submission" date="2015-06" db="EMBL/GenBank/DDBJ databases">
        <title>Survival trade-offs in plant roots during colonization by closely related pathogenic and mutualistic fungi.</title>
        <authorList>
            <person name="Hacquard S."/>
            <person name="Kracher B."/>
            <person name="Hiruma K."/>
            <person name="Weinman A."/>
            <person name="Muench P."/>
            <person name="Garrido Oter R."/>
            <person name="Ver Loren van Themaat E."/>
            <person name="Dallerey J.-F."/>
            <person name="Damm U."/>
            <person name="Henrissat B."/>
            <person name="Lespinet O."/>
            <person name="Thon M."/>
            <person name="Kemen E."/>
            <person name="McHardy A.C."/>
            <person name="Schulze-Lefert P."/>
            <person name="O'Connell R.J."/>
        </authorList>
    </citation>
    <scope>NUCLEOTIDE SEQUENCE [LARGE SCALE GENOMIC DNA]</scope>
    <source>
        <strain evidence="4 5">0861</strain>
    </source>
</reference>
<dbReference type="Proteomes" id="UP000076552">
    <property type="component" value="Unassembled WGS sequence"/>
</dbReference>
<gene>
    <name evidence="4" type="ORF">CT0861_10510</name>
</gene>
<organism evidence="4 5">
    <name type="scientific">Colletotrichum tofieldiae</name>
    <dbReference type="NCBI Taxonomy" id="708197"/>
    <lineage>
        <taxon>Eukaryota</taxon>
        <taxon>Fungi</taxon>
        <taxon>Dikarya</taxon>
        <taxon>Ascomycota</taxon>
        <taxon>Pezizomycotina</taxon>
        <taxon>Sordariomycetes</taxon>
        <taxon>Hypocreomycetidae</taxon>
        <taxon>Glomerellales</taxon>
        <taxon>Glomerellaceae</taxon>
        <taxon>Colletotrichum</taxon>
        <taxon>Colletotrichum spaethianum species complex</taxon>
    </lineage>
</organism>
<dbReference type="AlphaFoldDB" id="A0A166SZ99"/>
<dbReference type="InterPro" id="IPR013087">
    <property type="entry name" value="Znf_C2H2_type"/>
</dbReference>
<dbReference type="GO" id="GO:0008270">
    <property type="term" value="F:zinc ion binding"/>
    <property type="evidence" value="ECO:0007669"/>
    <property type="project" value="UniProtKB-KW"/>
</dbReference>
<feature type="non-terminal residue" evidence="4">
    <location>
        <position position="1"/>
    </location>
</feature>
<evidence type="ECO:0000256" key="2">
    <source>
        <dbReference type="SAM" id="MobiDB-lite"/>
    </source>
</evidence>
<dbReference type="STRING" id="708197.A0A166SZ99"/>
<dbReference type="EMBL" id="LFIV01000073">
    <property type="protein sequence ID" value="KZL71368.1"/>
    <property type="molecule type" value="Genomic_DNA"/>
</dbReference>
<feature type="domain" description="C2H2-type" evidence="3">
    <location>
        <begin position="637"/>
        <end position="667"/>
    </location>
</feature>
<feature type="region of interest" description="Disordered" evidence="2">
    <location>
        <begin position="602"/>
        <end position="629"/>
    </location>
</feature>
<comment type="caution">
    <text evidence="4">The sequence shown here is derived from an EMBL/GenBank/DDBJ whole genome shotgun (WGS) entry which is preliminary data.</text>
</comment>
<protein>
    <recommendedName>
        <fullName evidence="3">C2H2-type domain-containing protein</fullName>
    </recommendedName>
</protein>
<dbReference type="SMART" id="SM00355">
    <property type="entry name" value="ZnF_C2H2"/>
    <property type="match status" value="2"/>
</dbReference>
<dbReference type="PROSITE" id="PS00028">
    <property type="entry name" value="ZINC_FINGER_C2H2_1"/>
    <property type="match status" value="1"/>
</dbReference>
<accession>A0A166SZ99</accession>
<keyword evidence="1" id="KW-0862">Zinc</keyword>
<sequence>LKMDTMYYRARAANHKLKALRLHDKRLSRFFDEDGPILLNAMAVEGNERRQRALAEVDGMFAGLTYLDKLGDTPELTHQDYPKLQRTFVNSDLLQCMGHHSIEPGINFQADIVYADLEELEASCTPESDDDVRTWKRPRQADSTDGIKRAWSGLQSLRKGLEHQHRRLKSIASSASSTNIRKLSEAYGSPKRMGEMGILSYRDVIDFVVPDTLAEVVAFASVSYVISDLLFQRGRIAQTDILSGLQRWGDCITNIDDRKAFGLFALEMWPLEHLRAMDDVKNSAREDDDKDSHHLRSNHPIAEKYVSSHPMDVQSTKGAIGEGSSSMNIREAALFNSRELEMLSETLPASMYDQQPSNESAQLGFDVVDILDQSHEEFDFSQFSALFDNKSVTLGGPPKHNDYLPPAPGVDPREMEYYRYNTDPLRDHVPSETFSPMGDPHIIPAPSPTSDKELASVGWEVVKRNIINFECFNRDSDTAVFKLRDTPMFLAVLAFSRDTGDFFYRLSGCGKTVQCTKRGSAYADERSKAERKLRKEVFDPMKKSESANVAFLALLSVAEKFVVLGSLGTLEDVQGYLVGVSREIIEPGQEYEKFVRWIYNSSSPQPSRAESPAKPGTETKRERVPSMTHNESIKERISCDFANCTKTFKTVSGFGKHRRKEHEKDVPRIACPFTDCSYNDIRQDLVRLHYQRSHDQDLPDILRARGRGQKRHRVS</sequence>
<keyword evidence="1" id="KW-0479">Metal-binding</keyword>
<evidence type="ECO:0000313" key="5">
    <source>
        <dbReference type="Proteomes" id="UP000076552"/>
    </source>
</evidence>
<evidence type="ECO:0000313" key="4">
    <source>
        <dbReference type="EMBL" id="KZL71368.1"/>
    </source>
</evidence>
<name>A0A166SZ99_9PEZI</name>
<evidence type="ECO:0000259" key="3">
    <source>
        <dbReference type="PROSITE" id="PS50157"/>
    </source>
</evidence>